<dbReference type="AlphaFoldDB" id="A0AAQ3N0B0"/>
<evidence type="ECO:0000313" key="3">
    <source>
        <dbReference type="Proteomes" id="UP001374535"/>
    </source>
</evidence>
<organism evidence="2 3">
    <name type="scientific">Vigna mungo</name>
    <name type="common">Black gram</name>
    <name type="synonym">Phaseolus mungo</name>
    <dbReference type="NCBI Taxonomy" id="3915"/>
    <lineage>
        <taxon>Eukaryota</taxon>
        <taxon>Viridiplantae</taxon>
        <taxon>Streptophyta</taxon>
        <taxon>Embryophyta</taxon>
        <taxon>Tracheophyta</taxon>
        <taxon>Spermatophyta</taxon>
        <taxon>Magnoliopsida</taxon>
        <taxon>eudicotyledons</taxon>
        <taxon>Gunneridae</taxon>
        <taxon>Pentapetalae</taxon>
        <taxon>rosids</taxon>
        <taxon>fabids</taxon>
        <taxon>Fabales</taxon>
        <taxon>Fabaceae</taxon>
        <taxon>Papilionoideae</taxon>
        <taxon>50 kb inversion clade</taxon>
        <taxon>NPAAA clade</taxon>
        <taxon>indigoferoid/millettioid clade</taxon>
        <taxon>Phaseoleae</taxon>
        <taxon>Vigna</taxon>
    </lineage>
</organism>
<dbReference type="EMBL" id="CP144693">
    <property type="protein sequence ID" value="WVZ00283.1"/>
    <property type="molecule type" value="Genomic_DNA"/>
</dbReference>
<name>A0AAQ3N0B0_VIGMU</name>
<dbReference type="Proteomes" id="UP001374535">
    <property type="component" value="Chromosome 8"/>
</dbReference>
<feature type="region of interest" description="Disordered" evidence="1">
    <location>
        <begin position="48"/>
        <end position="74"/>
    </location>
</feature>
<keyword evidence="3" id="KW-1185">Reference proteome</keyword>
<reference evidence="2 3" key="1">
    <citation type="journal article" date="2023" name="Life. Sci Alliance">
        <title>Evolutionary insights into 3D genome organization and epigenetic landscape of Vigna mungo.</title>
        <authorList>
            <person name="Junaid A."/>
            <person name="Singh B."/>
            <person name="Bhatia S."/>
        </authorList>
    </citation>
    <scope>NUCLEOTIDE SEQUENCE [LARGE SCALE GENOMIC DNA]</scope>
    <source>
        <strain evidence="2">Urdbean</strain>
    </source>
</reference>
<evidence type="ECO:0000256" key="1">
    <source>
        <dbReference type="SAM" id="MobiDB-lite"/>
    </source>
</evidence>
<evidence type="ECO:0000313" key="2">
    <source>
        <dbReference type="EMBL" id="WVZ00283.1"/>
    </source>
</evidence>
<gene>
    <name evidence="2" type="ORF">V8G54_026352</name>
</gene>
<protein>
    <submittedName>
        <fullName evidence="2">Uncharacterized protein</fullName>
    </submittedName>
</protein>
<accession>A0AAQ3N0B0</accession>
<proteinExistence type="predicted"/>
<sequence length="151" mass="16838">MSNQAHTQFLEKWLTLCSATTTTATANSAAKTTARAIVQAWTTLRDSLQSPSAEESQQLHQSLQTLNPKPSSSSLFCNPPPHVAPFPSSSHSFTFGFENPPTPIPQSLIPHSEFSLQMSPMMPYSLKVFSFWALSPHHIPFLRKPRLFVWT</sequence>